<dbReference type="SUPFAM" id="SSF51338">
    <property type="entry name" value="Composite domain of metallo-dependent hydrolases"/>
    <property type="match status" value="1"/>
</dbReference>
<sequence>MTASGNTTIFTNGRCFRAAAPEEAPLNSTLIIQDGRISFVGSPDAPEIQPYCDAGATVHDLGGKYVFPGFIDAHMHFLMLGQSLHKVDLDRAKNLDDIRSLISQYAKANPDKPRILCKGWIQATTNSEAKASMLDDLDPRPIYIDSKDLHSCWCNS</sequence>
<evidence type="ECO:0000259" key="1">
    <source>
        <dbReference type="Pfam" id="PF07969"/>
    </source>
</evidence>
<reference evidence="2 3" key="2">
    <citation type="journal article" date="2013" name="PLoS Genet.">
        <title>Comparative genome structure, secondary metabolite, and effector coding capacity across Cochliobolus pathogens.</title>
        <authorList>
            <person name="Condon B.J."/>
            <person name="Leng Y."/>
            <person name="Wu D."/>
            <person name="Bushley K.E."/>
            <person name="Ohm R.A."/>
            <person name="Otillar R."/>
            <person name="Martin J."/>
            <person name="Schackwitz W."/>
            <person name="Grimwood J."/>
            <person name="MohdZainudin N."/>
            <person name="Xue C."/>
            <person name="Wang R."/>
            <person name="Manning V.A."/>
            <person name="Dhillon B."/>
            <person name="Tu Z.J."/>
            <person name="Steffenson B.J."/>
            <person name="Salamov A."/>
            <person name="Sun H."/>
            <person name="Lowry S."/>
            <person name="LaButti K."/>
            <person name="Han J."/>
            <person name="Copeland A."/>
            <person name="Lindquist E."/>
            <person name="Barry K."/>
            <person name="Schmutz J."/>
            <person name="Baker S.E."/>
            <person name="Ciuffetti L.M."/>
            <person name="Grigoriev I.V."/>
            <person name="Zhong S."/>
            <person name="Turgeon B.G."/>
        </authorList>
    </citation>
    <scope>NUCLEOTIDE SEQUENCE [LARGE SCALE GENOMIC DNA]</scope>
    <source>
        <strain evidence="3">28A</strain>
    </source>
</reference>
<dbReference type="RefSeq" id="XP_008028009.1">
    <property type="nucleotide sequence ID" value="XM_008029818.1"/>
</dbReference>
<reference evidence="2 3" key="1">
    <citation type="journal article" date="2012" name="PLoS Pathog.">
        <title>Diverse lifestyles and strategies of plant pathogenesis encoded in the genomes of eighteen Dothideomycetes fungi.</title>
        <authorList>
            <person name="Ohm R.A."/>
            <person name="Feau N."/>
            <person name="Henrissat B."/>
            <person name="Schoch C.L."/>
            <person name="Horwitz B.A."/>
            <person name="Barry K.W."/>
            <person name="Condon B.J."/>
            <person name="Copeland A.C."/>
            <person name="Dhillon B."/>
            <person name="Glaser F."/>
            <person name="Hesse C.N."/>
            <person name="Kosti I."/>
            <person name="LaButti K."/>
            <person name="Lindquist E.A."/>
            <person name="Lucas S."/>
            <person name="Salamov A.A."/>
            <person name="Bradshaw R.E."/>
            <person name="Ciuffetti L."/>
            <person name="Hamelin R.C."/>
            <person name="Kema G.H.J."/>
            <person name="Lawrence C."/>
            <person name="Scott J.A."/>
            <person name="Spatafora J.W."/>
            <person name="Turgeon B.G."/>
            <person name="de Wit P.J.G.M."/>
            <person name="Zhong S."/>
            <person name="Goodwin S.B."/>
            <person name="Grigoriev I.V."/>
        </authorList>
    </citation>
    <scope>NUCLEOTIDE SEQUENCE [LARGE SCALE GENOMIC DNA]</scope>
    <source>
        <strain evidence="3">28A</strain>
    </source>
</reference>
<name>R0IFL3_EXST2</name>
<accession>R0IFL3</accession>
<feature type="domain" description="Amidohydrolase 3" evidence="1">
    <location>
        <begin position="58"/>
        <end position="156"/>
    </location>
</feature>
<dbReference type="InterPro" id="IPR013108">
    <property type="entry name" value="Amidohydro_3"/>
</dbReference>
<dbReference type="HOGENOM" id="CLU_124003_0_0_1"/>
<gene>
    <name evidence="2" type="ORF">SETTUDRAFT_21382</name>
</gene>
<dbReference type="OrthoDB" id="194468at2759"/>
<dbReference type="Gene3D" id="3.20.20.140">
    <property type="entry name" value="Metal-dependent hydrolases"/>
    <property type="match status" value="1"/>
</dbReference>
<dbReference type="GeneID" id="19402427"/>
<dbReference type="STRING" id="671987.R0IFL3"/>
<dbReference type="PANTHER" id="PTHR22642">
    <property type="entry name" value="IMIDAZOLONEPROPIONASE"/>
    <property type="match status" value="1"/>
</dbReference>
<organism evidence="2 3">
    <name type="scientific">Exserohilum turcicum (strain 28A)</name>
    <name type="common">Northern leaf blight fungus</name>
    <name type="synonym">Setosphaeria turcica</name>
    <dbReference type="NCBI Taxonomy" id="671987"/>
    <lineage>
        <taxon>Eukaryota</taxon>
        <taxon>Fungi</taxon>
        <taxon>Dikarya</taxon>
        <taxon>Ascomycota</taxon>
        <taxon>Pezizomycotina</taxon>
        <taxon>Dothideomycetes</taxon>
        <taxon>Pleosporomycetidae</taxon>
        <taxon>Pleosporales</taxon>
        <taxon>Pleosporineae</taxon>
        <taxon>Pleosporaceae</taxon>
        <taxon>Exserohilum</taxon>
    </lineage>
</organism>
<dbReference type="GO" id="GO:0016810">
    <property type="term" value="F:hydrolase activity, acting on carbon-nitrogen (but not peptide) bonds"/>
    <property type="evidence" value="ECO:0007669"/>
    <property type="project" value="InterPro"/>
</dbReference>
<dbReference type="eggNOG" id="ENOG502QWA6">
    <property type="taxonomic scope" value="Eukaryota"/>
</dbReference>
<dbReference type="Pfam" id="PF07969">
    <property type="entry name" value="Amidohydro_3"/>
    <property type="match status" value="1"/>
</dbReference>
<dbReference type="InterPro" id="IPR011059">
    <property type="entry name" value="Metal-dep_hydrolase_composite"/>
</dbReference>
<dbReference type="Proteomes" id="UP000016935">
    <property type="component" value="Unassembled WGS sequence"/>
</dbReference>
<evidence type="ECO:0000313" key="3">
    <source>
        <dbReference type="Proteomes" id="UP000016935"/>
    </source>
</evidence>
<dbReference type="AlphaFoldDB" id="R0IFL3"/>
<dbReference type="Gene3D" id="2.30.40.10">
    <property type="entry name" value="Urease, subunit C, domain 1"/>
    <property type="match status" value="1"/>
</dbReference>
<protein>
    <recommendedName>
        <fullName evidence="1">Amidohydrolase 3 domain-containing protein</fullName>
    </recommendedName>
</protein>
<evidence type="ECO:0000313" key="2">
    <source>
        <dbReference type="EMBL" id="EOA84045.1"/>
    </source>
</evidence>
<dbReference type="Gene3D" id="3.10.310.70">
    <property type="match status" value="1"/>
</dbReference>
<keyword evidence="3" id="KW-1185">Reference proteome</keyword>
<dbReference type="EMBL" id="KB908814">
    <property type="protein sequence ID" value="EOA84045.1"/>
    <property type="molecule type" value="Genomic_DNA"/>
</dbReference>
<proteinExistence type="predicted"/>
<dbReference type="PANTHER" id="PTHR22642:SF20">
    <property type="entry name" value="AMIDOHYDROLASE 3 DOMAIN-CONTAINING PROTEIN"/>
    <property type="match status" value="1"/>
</dbReference>